<name>A0A183N303_9TREM</name>
<reference evidence="1 2" key="1">
    <citation type="submission" date="2018-11" db="EMBL/GenBank/DDBJ databases">
        <authorList>
            <consortium name="Pathogen Informatics"/>
        </authorList>
    </citation>
    <scope>NUCLEOTIDE SEQUENCE [LARGE SCALE GENOMIC DNA]</scope>
    <source>
        <strain evidence="1 2">Zambia</strain>
    </source>
</reference>
<protein>
    <submittedName>
        <fullName evidence="1">Uncharacterized protein</fullName>
    </submittedName>
</protein>
<dbReference type="AlphaFoldDB" id="A0A183N303"/>
<evidence type="ECO:0000313" key="1">
    <source>
        <dbReference type="EMBL" id="VDP44192.1"/>
    </source>
</evidence>
<accession>A0A183N303</accession>
<gene>
    <name evidence="1" type="ORF">SMRZ_LOCUS22678</name>
</gene>
<sequence>MSDSETCPVVGSNPIAFETCTNTGLSRSQEDDLLLNAHKVTSVPAHKETEIYIKSTYLVSSVNVPDMGSDNNAHNFDEISYKNEENISDKPNDGQRSNLISFDVDFPNDALSTDEILNEFENNASVKPNSDFKSKVVHYHLVISSGFYIQCERHALKKVELIVT</sequence>
<keyword evidence="2" id="KW-1185">Reference proteome</keyword>
<evidence type="ECO:0000313" key="2">
    <source>
        <dbReference type="Proteomes" id="UP000277204"/>
    </source>
</evidence>
<dbReference type="EMBL" id="UZAI01019289">
    <property type="protein sequence ID" value="VDP44192.1"/>
    <property type="molecule type" value="Genomic_DNA"/>
</dbReference>
<dbReference type="Proteomes" id="UP000277204">
    <property type="component" value="Unassembled WGS sequence"/>
</dbReference>
<organism evidence="1 2">
    <name type="scientific">Schistosoma margrebowiei</name>
    <dbReference type="NCBI Taxonomy" id="48269"/>
    <lineage>
        <taxon>Eukaryota</taxon>
        <taxon>Metazoa</taxon>
        <taxon>Spiralia</taxon>
        <taxon>Lophotrochozoa</taxon>
        <taxon>Platyhelminthes</taxon>
        <taxon>Trematoda</taxon>
        <taxon>Digenea</taxon>
        <taxon>Strigeidida</taxon>
        <taxon>Schistosomatoidea</taxon>
        <taxon>Schistosomatidae</taxon>
        <taxon>Schistosoma</taxon>
    </lineage>
</organism>
<proteinExistence type="predicted"/>